<evidence type="ECO:0000313" key="3">
    <source>
        <dbReference type="Proteomes" id="UP000761264"/>
    </source>
</evidence>
<dbReference type="Gene3D" id="3.40.50.620">
    <property type="entry name" value="HUPs"/>
    <property type="match status" value="1"/>
</dbReference>
<sequence>MAEAQETASNPRVFLVVVDETEEMRVALRFAALRARSTGGKVAMLYVVEPSEFQHWMSVGDIMREEARTEAEQVLQRLAAEASDLCGSLPILYVREGDRRDQLLALLDEEPNISILVLGAATNKRGPGPLVSAMTGKFLGRLHIPVTVVPDSMTFEEIDAVT</sequence>
<dbReference type="InterPro" id="IPR014729">
    <property type="entry name" value="Rossmann-like_a/b/a_fold"/>
</dbReference>
<dbReference type="InterPro" id="IPR006016">
    <property type="entry name" value="UspA"/>
</dbReference>
<dbReference type="CDD" id="cd00293">
    <property type="entry name" value="USP-like"/>
    <property type="match status" value="1"/>
</dbReference>
<keyword evidence="3" id="KW-1185">Reference proteome</keyword>
<comment type="caution">
    <text evidence="2">The sequence shown here is derived from an EMBL/GenBank/DDBJ whole genome shotgun (WGS) entry which is preliminary data.</text>
</comment>
<dbReference type="AlphaFoldDB" id="A0A967F2M4"/>
<dbReference type="Proteomes" id="UP000761264">
    <property type="component" value="Unassembled WGS sequence"/>
</dbReference>
<evidence type="ECO:0000259" key="1">
    <source>
        <dbReference type="Pfam" id="PF00582"/>
    </source>
</evidence>
<dbReference type="SUPFAM" id="SSF52402">
    <property type="entry name" value="Adenine nucleotide alpha hydrolases-like"/>
    <property type="match status" value="1"/>
</dbReference>
<dbReference type="EMBL" id="JAAQPH010000029">
    <property type="protein sequence ID" value="NIA71960.1"/>
    <property type="molecule type" value="Genomic_DNA"/>
</dbReference>
<dbReference type="RefSeq" id="WP_167230445.1">
    <property type="nucleotide sequence ID" value="NZ_JAAQPH010000029.1"/>
</dbReference>
<feature type="domain" description="UspA" evidence="1">
    <location>
        <begin position="14"/>
        <end position="150"/>
    </location>
</feature>
<proteinExistence type="predicted"/>
<evidence type="ECO:0000313" key="2">
    <source>
        <dbReference type="EMBL" id="NIA71960.1"/>
    </source>
</evidence>
<gene>
    <name evidence="2" type="ORF">HBA54_25500</name>
</gene>
<accession>A0A967F2M4</accession>
<protein>
    <submittedName>
        <fullName evidence="2">Universal stress protein</fullName>
    </submittedName>
</protein>
<organism evidence="2 3">
    <name type="scientific">Pelagibius litoralis</name>
    <dbReference type="NCBI Taxonomy" id="374515"/>
    <lineage>
        <taxon>Bacteria</taxon>
        <taxon>Pseudomonadati</taxon>
        <taxon>Pseudomonadota</taxon>
        <taxon>Alphaproteobacteria</taxon>
        <taxon>Rhodospirillales</taxon>
        <taxon>Rhodovibrionaceae</taxon>
        <taxon>Pelagibius</taxon>
    </lineage>
</organism>
<name>A0A967F2M4_9PROT</name>
<dbReference type="Pfam" id="PF00582">
    <property type="entry name" value="Usp"/>
    <property type="match status" value="1"/>
</dbReference>
<reference evidence="2" key="1">
    <citation type="submission" date="2020-03" db="EMBL/GenBank/DDBJ databases">
        <title>Genome of Pelagibius litoralis DSM 21314T.</title>
        <authorList>
            <person name="Wang G."/>
        </authorList>
    </citation>
    <scope>NUCLEOTIDE SEQUENCE</scope>
    <source>
        <strain evidence="2">DSM 21314</strain>
    </source>
</reference>